<comment type="caution">
    <text evidence="4">The sequence shown here is derived from an EMBL/GenBank/DDBJ whole genome shotgun (WGS) entry which is preliminary data.</text>
</comment>
<evidence type="ECO:0000256" key="2">
    <source>
        <dbReference type="ARBA" id="ARBA00022857"/>
    </source>
</evidence>
<dbReference type="InterPro" id="IPR002347">
    <property type="entry name" value="SDR_fam"/>
</dbReference>
<evidence type="ECO:0000256" key="3">
    <source>
        <dbReference type="ARBA" id="ARBA00023002"/>
    </source>
</evidence>
<keyword evidence="5" id="KW-1185">Reference proteome</keyword>
<gene>
    <name evidence="4" type="ORF">PG996_004333</name>
</gene>
<evidence type="ECO:0000256" key="1">
    <source>
        <dbReference type="ARBA" id="ARBA00006484"/>
    </source>
</evidence>
<comment type="similarity">
    <text evidence="1">Belongs to the short-chain dehydrogenases/reductases (SDR) family.</text>
</comment>
<dbReference type="Proteomes" id="UP001446871">
    <property type="component" value="Unassembled WGS sequence"/>
</dbReference>
<dbReference type="InterPro" id="IPR036291">
    <property type="entry name" value="NAD(P)-bd_dom_sf"/>
</dbReference>
<protein>
    <submittedName>
        <fullName evidence="4">Short chain dehydrogenase/ reductase</fullName>
    </submittedName>
</protein>
<dbReference type="PANTHER" id="PTHR24320:SF252">
    <property type="entry name" value="DEHYDROGENASE_REDUCTASE FAMILY PROTEIN, PUTATIVE (AFU_ORTHOLOGUE AFUA_3G08550)-RELATED"/>
    <property type="match status" value="1"/>
</dbReference>
<organism evidence="4 5">
    <name type="scientific">Apiospora saccharicola</name>
    <dbReference type="NCBI Taxonomy" id="335842"/>
    <lineage>
        <taxon>Eukaryota</taxon>
        <taxon>Fungi</taxon>
        <taxon>Dikarya</taxon>
        <taxon>Ascomycota</taxon>
        <taxon>Pezizomycotina</taxon>
        <taxon>Sordariomycetes</taxon>
        <taxon>Xylariomycetidae</taxon>
        <taxon>Amphisphaeriales</taxon>
        <taxon>Apiosporaceae</taxon>
        <taxon>Apiospora</taxon>
    </lineage>
</organism>
<accession>A0ABR1W3V6</accession>
<sequence>MATLLFQAYMRLRPISLPPPDTFAGQTAVVTGGMSGLGFGAAVHLLRLGAAEVIISARDASRGRDAAAQIVKVFELDISRYDSVVAFAEKVKQVKRGAGGVDVVILNAGMISAEYEKGPEGCAKKRNQGWREKGLTARANRCLPTIQGTKPPDQFSLHDAAGRTPPPLPKIGARPPPLVGSIRYTEPDIDRWHEWANTQESGSGGGGVIEHLNRPENFGSAGVERYASTKLLLQYAFEELVKLARKDGDNDGPYSPQVIMNTVCPGILRTSLARDYQARGGLGIRLAMGAFQGLFGKSAADGARSYLAAVTTKEEQHGDFIQFYKSES</sequence>
<dbReference type="Gene3D" id="3.40.50.720">
    <property type="entry name" value="NAD(P)-binding Rossmann-like Domain"/>
    <property type="match status" value="2"/>
</dbReference>
<name>A0ABR1W3V6_9PEZI</name>
<dbReference type="EMBL" id="JAQQWM010000002">
    <property type="protein sequence ID" value="KAK8078163.1"/>
    <property type="molecule type" value="Genomic_DNA"/>
</dbReference>
<dbReference type="SUPFAM" id="SSF51735">
    <property type="entry name" value="NAD(P)-binding Rossmann-fold domains"/>
    <property type="match status" value="1"/>
</dbReference>
<dbReference type="PRINTS" id="PR00081">
    <property type="entry name" value="GDHRDH"/>
</dbReference>
<evidence type="ECO:0000313" key="4">
    <source>
        <dbReference type="EMBL" id="KAK8078163.1"/>
    </source>
</evidence>
<dbReference type="Pfam" id="PF00106">
    <property type="entry name" value="adh_short"/>
    <property type="match status" value="1"/>
</dbReference>
<dbReference type="PANTHER" id="PTHR24320">
    <property type="entry name" value="RETINOL DEHYDROGENASE"/>
    <property type="match status" value="1"/>
</dbReference>
<reference evidence="4 5" key="1">
    <citation type="submission" date="2023-01" db="EMBL/GenBank/DDBJ databases">
        <title>Analysis of 21 Apiospora genomes using comparative genomics revels a genus with tremendous synthesis potential of carbohydrate active enzymes and secondary metabolites.</title>
        <authorList>
            <person name="Sorensen T."/>
        </authorList>
    </citation>
    <scope>NUCLEOTIDE SEQUENCE [LARGE SCALE GENOMIC DNA]</scope>
    <source>
        <strain evidence="4 5">CBS 83171</strain>
    </source>
</reference>
<keyword evidence="3" id="KW-0560">Oxidoreductase</keyword>
<proteinExistence type="inferred from homology"/>
<keyword evidence="2" id="KW-0521">NADP</keyword>
<evidence type="ECO:0000313" key="5">
    <source>
        <dbReference type="Proteomes" id="UP001446871"/>
    </source>
</evidence>